<evidence type="ECO:0000313" key="5">
    <source>
        <dbReference type="EMBL" id="KAG9478256.1"/>
    </source>
</evidence>
<dbReference type="SMART" id="SM01198">
    <property type="entry name" value="FBA"/>
    <property type="match status" value="1"/>
</dbReference>
<dbReference type="GO" id="GO:0006516">
    <property type="term" value="P:glycoprotein catabolic process"/>
    <property type="evidence" value="ECO:0007669"/>
    <property type="project" value="TreeGrafter"/>
</dbReference>
<dbReference type="GO" id="GO:0005737">
    <property type="term" value="C:cytoplasm"/>
    <property type="evidence" value="ECO:0007669"/>
    <property type="project" value="TreeGrafter"/>
</dbReference>
<evidence type="ECO:0000259" key="3">
    <source>
        <dbReference type="PROSITE" id="PS50181"/>
    </source>
</evidence>
<dbReference type="PANTHER" id="PTHR12125">
    <property type="entry name" value="F-BOX ONLY PROTEIN 6-LIKE PROTEIN"/>
    <property type="match status" value="1"/>
</dbReference>
<dbReference type="GO" id="GO:0061630">
    <property type="term" value="F:ubiquitin protein ligase activity"/>
    <property type="evidence" value="ECO:0007669"/>
    <property type="project" value="TreeGrafter"/>
</dbReference>
<feature type="domain" description="FBA" evidence="4">
    <location>
        <begin position="110"/>
        <end position="290"/>
    </location>
</feature>
<dbReference type="Pfam" id="PF04300">
    <property type="entry name" value="FBA"/>
    <property type="match status" value="1"/>
</dbReference>
<feature type="domain" description="F-box" evidence="3">
    <location>
        <begin position="39"/>
        <end position="86"/>
    </location>
</feature>
<dbReference type="SUPFAM" id="SSF49785">
    <property type="entry name" value="Galactose-binding domain-like"/>
    <property type="match status" value="1"/>
</dbReference>
<dbReference type="PROSITE" id="PS51114">
    <property type="entry name" value="FBA"/>
    <property type="match status" value="1"/>
</dbReference>
<dbReference type="Gene3D" id="2.60.120.260">
    <property type="entry name" value="Galactose-binding domain-like"/>
    <property type="match status" value="1"/>
</dbReference>
<evidence type="ECO:0000313" key="6">
    <source>
        <dbReference type="Proteomes" id="UP000770717"/>
    </source>
</evidence>
<comment type="caution">
    <text evidence="5">The sequence shown here is derived from an EMBL/GenBank/DDBJ whole genome shotgun (WGS) entry which is preliminary data.</text>
</comment>
<dbReference type="FunFam" id="2.60.120.260:FF:000012">
    <property type="entry name" value="F-box only protein 2"/>
    <property type="match status" value="1"/>
</dbReference>
<name>A0A8J6F0U1_ELECQ</name>
<evidence type="ECO:0000256" key="1">
    <source>
        <dbReference type="ARBA" id="ARBA00022786"/>
    </source>
</evidence>
<dbReference type="AlphaFoldDB" id="A0A8J6F0U1"/>
<gene>
    <name evidence="5" type="ORF">GDO78_013318</name>
</gene>
<dbReference type="SMART" id="SM00256">
    <property type="entry name" value="FBOX"/>
    <property type="match status" value="1"/>
</dbReference>
<feature type="region of interest" description="Disordered" evidence="2">
    <location>
        <begin position="1"/>
        <end position="26"/>
    </location>
</feature>
<dbReference type="SUPFAM" id="SSF81383">
    <property type="entry name" value="F-box domain"/>
    <property type="match status" value="1"/>
</dbReference>
<dbReference type="FunFam" id="1.20.1280.50:FF:000002">
    <property type="entry name" value="F-box only protein 44"/>
    <property type="match status" value="1"/>
</dbReference>
<accession>A0A8J6F0U1</accession>
<dbReference type="PROSITE" id="PS50181">
    <property type="entry name" value="FBOX"/>
    <property type="match status" value="1"/>
</dbReference>
<dbReference type="Gene3D" id="1.20.1280.50">
    <property type="match status" value="1"/>
</dbReference>
<dbReference type="InterPro" id="IPR001810">
    <property type="entry name" value="F-box_dom"/>
</dbReference>
<keyword evidence="1" id="KW-0833">Ubl conjugation pathway</keyword>
<dbReference type="InterPro" id="IPR007397">
    <property type="entry name" value="F-box-assoc_dom"/>
</dbReference>
<reference evidence="5" key="1">
    <citation type="thesis" date="2020" institute="ProQuest LLC" country="789 East Eisenhower Parkway, Ann Arbor, MI, USA">
        <title>Comparative Genomics and Chromosome Evolution.</title>
        <authorList>
            <person name="Mudd A.B."/>
        </authorList>
    </citation>
    <scope>NUCLEOTIDE SEQUENCE</scope>
    <source>
        <strain evidence="5">HN-11 Male</strain>
        <tissue evidence="5">Kidney and liver</tissue>
    </source>
</reference>
<dbReference type="PANTHER" id="PTHR12125:SF9">
    <property type="entry name" value="F-BOX ONLY PROTEIN 27"/>
    <property type="match status" value="1"/>
</dbReference>
<protein>
    <submittedName>
        <fullName evidence="5">Uncharacterized protein</fullName>
    </submittedName>
</protein>
<dbReference type="GO" id="GO:0031146">
    <property type="term" value="P:SCF-dependent proteasomal ubiquitin-dependent protein catabolic process"/>
    <property type="evidence" value="ECO:0007669"/>
    <property type="project" value="TreeGrafter"/>
</dbReference>
<organism evidence="5 6">
    <name type="scientific">Eleutherodactylus coqui</name>
    <name type="common">Puerto Rican coqui</name>
    <dbReference type="NCBI Taxonomy" id="57060"/>
    <lineage>
        <taxon>Eukaryota</taxon>
        <taxon>Metazoa</taxon>
        <taxon>Chordata</taxon>
        <taxon>Craniata</taxon>
        <taxon>Vertebrata</taxon>
        <taxon>Euteleostomi</taxon>
        <taxon>Amphibia</taxon>
        <taxon>Batrachia</taxon>
        <taxon>Anura</taxon>
        <taxon>Neobatrachia</taxon>
        <taxon>Hyloidea</taxon>
        <taxon>Eleutherodactylidae</taxon>
        <taxon>Eleutherodactylinae</taxon>
        <taxon>Eleutherodactylus</taxon>
        <taxon>Eleutherodactylus</taxon>
    </lineage>
</organism>
<evidence type="ECO:0000256" key="2">
    <source>
        <dbReference type="SAM" id="MobiDB-lite"/>
    </source>
</evidence>
<evidence type="ECO:0000259" key="4">
    <source>
        <dbReference type="PROSITE" id="PS51114"/>
    </source>
</evidence>
<dbReference type="Proteomes" id="UP000770717">
    <property type="component" value="Unassembled WGS sequence"/>
</dbReference>
<dbReference type="InterPro" id="IPR036047">
    <property type="entry name" value="F-box-like_dom_sf"/>
</dbReference>
<sequence>MGQGGSQKSPPSPRPTSARDLRPRTSQHSLPSLRQVYFFMDLEPFPDEIHLLILSFVPARDLLLRCRRVSQRWKRLVDSPSLWRIKCEREHRREILRAAEMCQDFSWPKVYLKKPFSRNLLRNPCGTEQLDHWSAVHGGDEWRVEDNHSVLEGAESQTCFVTSFEWCEKSQVIDLLQEGLWEHFLDVHQPVICISDWYAGRNDCGCQYQIKVQLLAADKKTVIKEFTMTPDPIPQWNDARYHQEETRSSGRAGTAPASRVHLSSWSVRTSSRAEDLLTYQREPADASATPADYAGPEDIYRATYV</sequence>
<dbReference type="Pfam" id="PF12937">
    <property type="entry name" value="F-box-like"/>
    <property type="match status" value="1"/>
</dbReference>
<dbReference type="GO" id="GO:0036503">
    <property type="term" value="P:ERAD pathway"/>
    <property type="evidence" value="ECO:0007669"/>
    <property type="project" value="TreeGrafter"/>
</dbReference>
<proteinExistence type="predicted"/>
<dbReference type="GO" id="GO:0019005">
    <property type="term" value="C:SCF ubiquitin ligase complex"/>
    <property type="evidence" value="ECO:0007669"/>
    <property type="project" value="TreeGrafter"/>
</dbReference>
<dbReference type="EMBL" id="WNTK01000009">
    <property type="protein sequence ID" value="KAG9478256.1"/>
    <property type="molecule type" value="Genomic_DNA"/>
</dbReference>
<keyword evidence="6" id="KW-1185">Reference proteome</keyword>
<dbReference type="OrthoDB" id="1107553at2759"/>
<dbReference type="InterPro" id="IPR039752">
    <property type="entry name" value="F-box_only"/>
</dbReference>
<dbReference type="InterPro" id="IPR008979">
    <property type="entry name" value="Galactose-bd-like_sf"/>
</dbReference>